<keyword evidence="4" id="KW-1185">Reference proteome</keyword>
<dbReference type="PANTHER" id="PTHR43625">
    <property type="entry name" value="AFLATOXIN B1 ALDEHYDE REDUCTASE"/>
    <property type="match status" value="1"/>
</dbReference>
<evidence type="ECO:0000313" key="4">
    <source>
        <dbReference type="Proteomes" id="UP000799324"/>
    </source>
</evidence>
<organism evidence="3 4">
    <name type="scientific">Lophiostoma macrostomum CBS 122681</name>
    <dbReference type="NCBI Taxonomy" id="1314788"/>
    <lineage>
        <taxon>Eukaryota</taxon>
        <taxon>Fungi</taxon>
        <taxon>Dikarya</taxon>
        <taxon>Ascomycota</taxon>
        <taxon>Pezizomycotina</taxon>
        <taxon>Dothideomycetes</taxon>
        <taxon>Pleosporomycetidae</taxon>
        <taxon>Pleosporales</taxon>
        <taxon>Lophiostomataceae</taxon>
        <taxon>Lophiostoma</taxon>
    </lineage>
</organism>
<dbReference type="GO" id="GO:0016491">
    <property type="term" value="F:oxidoreductase activity"/>
    <property type="evidence" value="ECO:0007669"/>
    <property type="project" value="UniProtKB-KW"/>
</dbReference>
<evidence type="ECO:0000256" key="1">
    <source>
        <dbReference type="ARBA" id="ARBA00023002"/>
    </source>
</evidence>
<dbReference type="GO" id="GO:0005737">
    <property type="term" value="C:cytoplasm"/>
    <property type="evidence" value="ECO:0007669"/>
    <property type="project" value="TreeGrafter"/>
</dbReference>
<dbReference type="InterPro" id="IPR036812">
    <property type="entry name" value="NAD(P)_OxRdtase_dom_sf"/>
</dbReference>
<accession>A0A6A6TC03</accession>
<dbReference type="OrthoDB" id="37537at2759"/>
<reference evidence="3" key="1">
    <citation type="journal article" date="2020" name="Stud. Mycol.">
        <title>101 Dothideomycetes genomes: a test case for predicting lifestyles and emergence of pathogens.</title>
        <authorList>
            <person name="Haridas S."/>
            <person name="Albert R."/>
            <person name="Binder M."/>
            <person name="Bloem J."/>
            <person name="Labutti K."/>
            <person name="Salamov A."/>
            <person name="Andreopoulos B."/>
            <person name="Baker S."/>
            <person name="Barry K."/>
            <person name="Bills G."/>
            <person name="Bluhm B."/>
            <person name="Cannon C."/>
            <person name="Castanera R."/>
            <person name="Culley D."/>
            <person name="Daum C."/>
            <person name="Ezra D."/>
            <person name="Gonzalez J."/>
            <person name="Henrissat B."/>
            <person name="Kuo A."/>
            <person name="Liang C."/>
            <person name="Lipzen A."/>
            <person name="Lutzoni F."/>
            <person name="Magnuson J."/>
            <person name="Mondo S."/>
            <person name="Nolan M."/>
            <person name="Ohm R."/>
            <person name="Pangilinan J."/>
            <person name="Park H.-J."/>
            <person name="Ramirez L."/>
            <person name="Alfaro M."/>
            <person name="Sun H."/>
            <person name="Tritt A."/>
            <person name="Yoshinaga Y."/>
            <person name="Zwiers L.-H."/>
            <person name="Turgeon B."/>
            <person name="Goodwin S."/>
            <person name="Spatafora J."/>
            <person name="Crous P."/>
            <person name="Grigoriev I."/>
        </authorList>
    </citation>
    <scope>NUCLEOTIDE SEQUENCE</scope>
    <source>
        <strain evidence="3">CBS 122681</strain>
    </source>
</reference>
<protein>
    <submittedName>
        <fullName evidence="3">Aldo/keto reductase</fullName>
    </submittedName>
</protein>
<dbReference type="AlphaFoldDB" id="A0A6A6TC03"/>
<dbReference type="Pfam" id="PF00248">
    <property type="entry name" value="Aldo_ket_red"/>
    <property type="match status" value="1"/>
</dbReference>
<evidence type="ECO:0000313" key="3">
    <source>
        <dbReference type="EMBL" id="KAF2656781.1"/>
    </source>
</evidence>
<keyword evidence="1" id="KW-0560">Oxidoreductase</keyword>
<dbReference type="SUPFAM" id="SSF51430">
    <property type="entry name" value="NAD(P)-linked oxidoreductase"/>
    <property type="match status" value="1"/>
</dbReference>
<dbReference type="Gene3D" id="3.20.20.100">
    <property type="entry name" value="NADP-dependent oxidoreductase domain"/>
    <property type="match status" value="1"/>
</dbReference>
<dbReference type="PANTHER" id="PTHR43625:SF78">
    <property type="entry name" value="PYRIDOXAL REDUCTASE-RELATED"/>
    <property type="match status" value="1"/>
</dbReference>
<dbReference type="CDD" id="cd19077">
    <property type="entry name" value="AKR_AKR8A1-2"/>
    <property type="match status" value="1"/>
</dbReference>
<feature type="domain" description="NADP-dependent oxidoreductase" evidence="2">
    <location>
        <begin position="11"/>
        <end position="311"/>
    </location>
</feature>
<evidence type="ECO:0000259" key="2">
    <source>
        <dbReference type="Pfam" id="PF00248"/>
    </source>
</evidence>
<dbReference type="InterPro" id="IPR023210">
    <property type="entry name" value="NADP_OxRdtase_dom"/>
</dbReference>
<proteinExistence type="predicted"/>
<dbReference type="EMBL" id="MU004332">
    <property type="protein sequence ID" value="KAF2656781.1"/>
    <property type="molecule type" value="Genomic_DNA"/>
</dbReference>
<name>A0A6A6TC03_9PLEO</name>
<sequence length="331" mass="35990">MPTILSREVGPIGYGLMSLTMGAPASLPSEEQAFAALRTAADSGSIVWDGAEFYGAPSYNSLVLLNRFFTKYPEYADKVVINIKGAMKPNWTPDGTSENIRRSVENCVDVLGPKGNIHMFECGRRDMKVPLEDQITTLKTLVEEGKIGSVALTEVNANTIREAAKMVKISAVEVELSIWNTGPLKNGIVQACAELDIPILAYSPLGSAMLTGTLRSPVDIPEGDHRRMFPKYQDGNFQQNVKLVNELGKVATQRGCTVGQVALGWLVALSRRPDMPTIIPIPGSKSVEHVKENAVVVDLTNTEMDRIDAIISDYAVVGDRFPSYGMALTDM</sequence>
<gene>
    <name evidence="3" type="ORF">K491DRAFT_655851</name>
</gene>
<dbReference type="Proteomes" id="UP000799324">
    <property type="component" value="Unassembled WGS sequence"/>
</dbReference>
<dbReference type="InterPro" id="IPR050791">
    <property type="entry name" value="Aldo-Keto_reductase"/>
</dbReference>